<feature type="domain" description="HTH araC/xylS-type" evidence="4">
    <location>
        <begin position="154"/>
        <end position="255"/>
    </location>
</feature>
<evidence type="ECO:0000313" key="6">
    <source>
        <dbReference type="Proteomes" id="UP000009309"/>
    </source>
</evidence>
<dbReference type="InterPro" id="IPR050204">
    <property type="entry name" value="AraC_XylS_family_regulators"/>
</dbReference>
<dbReference type="GO" id="GO:0043565">
    <property type="term" value="F:sequence-specific DNA binding"/>
    <property type="evidence" value="ECO:0007669"/>
    <property type="project" value="InterPro"/>
</dbReference>
<reference evidence="5 6" key="1">
    <citation type="journal article" date="2012" name="J. Bacteriol.">
        <title>Genome Sequence of the Filamentous Bacterium Fibrisoma limi BUZ 3T.</title>
        <authorList>
            <person name="Filippini M."/>
            <person name="Qi W."/>
            <person name="Jaenicke S."/>
            <person name="Goesmann A."/>
            <person name="Smits T.H."/>
            <person name="Bagheri H.C."/>
        </authorList>
    </citation>
    <scope>NUCLEOTIDE SEQUENCE [LARGE SCALE GENOMIC DNA]</scope>
    <source>
        <strain evidence="6">BUZ 3T</strain>
    </source>
</reference>
<comment type="caution">
    <text evidence="5">The sequence shown here is derived from an EMBL/GenBank/DDBJ whole genome shotgun (WGS) entry which is preliminary data.</text>
</comment>
<dbReference type="PANTHER" id="PTHR46796">
    <property type="entry name" value="HTH-TYPE TRANSCRIPTIONAL ACTIVATOR RHAS-RELATED"/>
    <property type="match status" value="1"/>
</dbReference>
<protein>
    <submittedName>
        <fullName evidence="5">Transcriptional regulator, AraC family</fullName>
    </submittedName>
</protein>
<dbReference type="InterPro" id="IPR020449">
    <property type="entry name" value="Tscrpt_reg_AraC-type_HTH"/>
</dbReference>
<keyword evidence="2" id="KW-0238">DNA-binding</keyword>
<dbReference type="SMART" id="SM00342">
    <property type="entry name" value="HTH_ARAC"/>
    <property type="match status" value="1"/>
</dbReference>
<dbReference type="InterPro" id="IPR018060">
    <property type="entry name" value="HTH_AraC"/>
</dbReference>
<sequence length="269" mass="30360">MQYELIPPPRSLDNYIRYCWRLENETGSAQPNTLNVVADGCPGILFAQSGEVHQDGKKLPRVLLYGQSTEPAQLNLSDTFTMLGVCFYPDALKALFGLNAFELTDTCMDVGELPRVRDTHLLERLWQATSANPFDVLFAYLSAHLHRNDPATDPVVAQALDQLIKEGGNVSLKQLQNSLRLSERSLERRFKQSVGISPKLFARICRFQASLHQLKSRDYDKLSDIAFDSGYADQSHFTRTFKEFTGILPEQYQQKANVLTENFPGLVAE</sequence>
<proteinExistence type="predicted"/>
<dbReference type="EMBL" id="CAIT01000006">
    <property type="protein sequence ID" value="CCH52870.1"/>
    <property type="molecule type" value="Genomic_DNA"/>
</dbReference>
<dbReference type="OrthoDB" id="635259at2"/>
<evidence type="ECO:0000256" key="2">
    <source>
        <dbReference type="ARBA" id="ARBA00023125"/>
    </source>
</evidence>
<keyword evidence="3" id="KW-0804">Transcription</keyword>
<dbReference type="InterPro" id="IPR046532">
    <property type="entry name" value="DUF6597"/>
</dbReference>
<evidence type="ECO:0000256" key="3">
    <source>
        <dbReference type="ARBA" id="ARBA00023163"/>
    </source>
</evidence>
<evidence type="ECO:0000313" key="5">
    <source>
        <dbReference type="EMBL" id="CCH52870.1"/>
    </source>
</evidence>
<dbReference type="Pfam" id="PF20240">
    <property type="entry name" value="DUF6597"/>
    <property type="match status" value="1"/>
</dbReference>
<dbReference type="Proteomes" id="UP000009309">
    <property type="component" value="Unassembled WGS sequence"/>
</dbReference>
<dbReference type="GO" id="GO:0003700">
    <property type="term" value="F:DNA-binding transcription factor activity"/>
    <property type="evidence" value="ECO:0007669"/>
    <property type="project" value="InterPro"/>
</dbReference>
<gene>
    <name evidence="5" type="primary">araC1</name>
    <name evidence="5" type="ORF">BN8_01908</name>
</gene>
<dbReference type="RefSeq" id="WP_009281454.1">
    <property type="nucleotide sequence ID" value="NZ_CAIT01000006.1"/>
</dbReference>
<dbReference type="Gene3D" id="1.10.10.60">
    <property type="entry name" value="Homeodomain-like"/>
    <property type="match status" value="1"/>
</dbReference>
<dbReference type="SUPFAM" id="SSF46689">
    <property type="entry name" value="Homeodomain-like"/>
    <property type="match status" value="1"/>
</dbReference>
<dbReference type="AlphaFoldDB" id="I2GG45"/>
<organism evidence="5 6">
    <name type="scientific">Fibrisoma limi BUZ 3</name>
    <dbReference type="NCBI Taxonomy" id="1185876"/>
    <lineage>
        <taxon>Bacteria</taxon>
        <taxon>Pseudomonadati</taxon>
        <taxon>Bacteroidota</taxon>
        <taxon>Cytophagia</taxon>
        <taxon>Cytophagales</taxon>
        <taxon>Spirosomataceae</taxon>
        <taxon>Fibrisoma</taxon>
    </lineage>
</organism>
<keyword evidence="1" id="KW-0805">Transcription regulation</keyword>
<dbReference type="eggNOG" id="COG2207">
    <property type="taxonomic scope" value="Bacteria"/>
</dbReference>
<dbReference type="PRINTS" id="PR00032">
    <property type="entry name" value="HTHARAC"/>
</dbReference>
<evidence type="ECO:0000259" key="4">
    <source>
        <dbReference type="PROSITE" id="PS01124"/>
    </source>
</evidence>
<dbReference type="InterPro" id="IPR009057">
    <property type="entry name" value="Homeodomain-like_sf"/>
</dbReference>
<dbReference type="PANTHER" id="PTHR46796:SF13">
    <property type="entry name" value="HTH-TYPE TRANSCRIPTIONAL ACTIVATOR RHAS"/>
    <property type="match status" value="1"/>
</dbReference>
<dbReference type="Pfam" id="PF12833">
    <property type="entry name" value="HTH_18"/>
    <property type="match status" value="1"/>
</dbReference>
<keyword evidence="6" id="KW-1185">Reference proteome</keyword>
<dbReference type="PROSITE" id="PS01124">
    <property type="entry name" value="HTH_ARAC_FAMILY_2"/>
    <property type="match status" value="1"/>
</dbReference>
<accession>I2GG45</accession>
<dbReference type="STRING" id="1185876.BN8_01908"/>
<name>I2GG45_9BACT</name>
<evidence type="ECO:0000256" key="1">
    <source>
        <dbReference type="ARBA" id="ARBA00023015"/>
    </source>
</evidence>